<evidence type="ECO:0000256" key="5">
    <source>
        <dbReference type="SAM" id="Phobius"/>
    </source>
</evidence>
<dbReference type="PANTHER" id="PTHR10846:SF8">
    <property type="entry name" value="INNER MEMBRANE PROTEIN YRBG"/>
    <property type="match status" value="1"/>
</dbReference>
<feature type="transmembrane region" description="Helical" evidence="5">
    <location>
        <begin position="122"/>
        <end position="139"/>
    </location>
</feature>
<dbReference type="GO" id="GO:0005262">
    <property type="term" value="F:calcium channel activity"/>
    <property type="evidence" value="ECO:0007669"/>
    <property type="project" value="TreeGrafter"/>
</dbReference>
<dbReference type="Proteomes" id="UP000236584">
    <property type="component" value="Chromosome"/>
</dbReference>
<dbReference type="OrthoDB" id="142185at2157"/>
<dbReference type="GeneID" id="35594456"/>
<evidence type="ECO:0000313" key="7">
    <source>
        <dbReference type="EMBL" id="AUV83671.1"/>
    </source>
</evidence>
<comment type="subcellular location">
    <subcellularLocation>
        <location evidence="1">Membrane</location>
        <topology evidence="1">Multi-pass membrane protein</topology>
    </subcellularLocation>
</comment>
<dbReference type="Pfam" id="PF01699">
    <property type="entry name" value="Na_Ca_ex"/>
    <property type="match status" value="2"/>
</dbReference>
<dbReference type="GO" id="GO:0006874">
    <property type="term" value="P:intracellular calcium ion homeostasis"/>
    <property type="evidence" value="ECO:0007669"/>
    <property type="project" value="TreeGrafter"/>
</dbReference>
<dbReference type="GO" id="GO:0008273">
    <property type="term" value="F:calcium, potassium:sodium antiporter activity"/>
    <property type="evidence" value="ECO:0007669"/>
    <property type="project" value="TreeGrafter"/>
</dbReference>
<dbReference type="InterPro" id="IPR004481">
    <property type="entry name" value="K/Na/Ca-exchanger"/>
</dbReference>
<evidence type="ECO:0000256" key="2">
    <source>
        <dbReference type="ARBA" id="ARBA00022692"/>
    </source>
</evidence>
<dbReference type="PANTHER" id="PTHR10846">
    <property type="entry name" value="SODIUM/POTASSIUM/CALCIUM EXCHANGER"/>
    <property type="match status" value="1"/>
</dbReference>
<proteinExistence type="predicted"/>
<dbReference type="KEGG" id="srub:C2R22_20150"/>
<evidence type="ECO:0000259" key="6">
    <source>
        <dbReference type="Pfam" id="PF01699"/>
    </source>
</evidence>
<organism evidence="7 8">
    <name type="scientific">Salinigranum rubrum</name>
    <dbReference type="NCBI Taxonomy" id="755307"/>
    <lineage>
        <taxon>Archaea</taxon>
        <taxon>Methanobacteriati</taxon>
        <taxon>Methanobacteriota</taxon>
        <taxon>Stenosarchaea group</taxon>
        <taxon>Halobacteria</taxon>
        <taxon>Halobacteriales</taxon>
        <taxon>Haloferacaceae</taxon>
        <taxon>Salinigranum</taxon>
    </lineage>
</organism>
<feature type="transmembrane region" description="Helical" evidence="5">
    <location>
        <begin position="145"/>
        <end position="163"/>
    </location>
</feature>
<evidence type="ECO:0000256" key="3">
    <source>
        <dbReference type="ARBA" id="ARBA00022989"/>
    </source>
</evidence>
<evidence type="ECO:0000256" key="1">
    <source>
        <dbReference type="ARBA" id="ARBA00004141"/>
    </source>
</evidence>
<accession>A0A2I8VP16</accession>
<sequence>MAPVPLTPDLVGSLVLAAVALAVLVKAAGVTVDSLVALARAYDVPDAVVASTLVALGTSLPELGSHLVASLGIVSGTLDPAVASATVMGGNMGSSTVQQTLLVGLFLVGFGRVTLSHAFRRSTYYPMLAAFALTFIVVVDGHVSRLDGLALLVAFVAYAYWTVTTHGRVESLPETASADPRRDAVAAFVGFLLVLGSAFVVLRVVDDLVVTLGLNGSMVGVVTIGLAAALPELSTVVESLRRKTPDLALGTLVGSNVVNPLVGFGLGGVVSTYTVPPSVIRWDLPFKFLVGLALVGIASREGWVIRRREGAWLVIAYFVFVSVRFLLFAV</sequence>
<keyword evidence="3 5" id="KW-1133">Transmembrane helix</keyword>
<keyword evidence="2 5" id="KW-0812">Transmembrane</keyword>
<dbReference type="Gene3D" id="1.20.1420.30">
    <property type="entry name" value="NCX, central ion-binding region"/>
    <property type="match status" value="1"/>
</dbReference>
<feature type="transmembrane region" description="Helical" evidence="5">
    <location>
        <begin position="184"/>
        <end position="202"/>
    </location>
</feature>
<dbReference type="GO" id="GO:0005886">
    <property type="term" value="C:plasma membrane"/>
    <property type="evidence" value="ECO:0007669"/>
    <property type="project" value="TreeGrafter"/>
</dbReference>
<feature type="transmembrane region" description="Helical" evidence="5">
    <location>
        <begin position="279"/>
        <end position="298"/>
    </location>
</feature>
<feature type="transmembrane region" description="Helical" evidence="5">
    <location>
        <begin position="251"/>
        <end position="273"/>
    </location>
</feature>
<protein>
    <submittedName>
        <fullName evidence="7">Sodium:calcium antiporter</fullName>
    </submittedName>
</protein>
<dbReference type="AlphaFoldDB" id="A0A2I8VP16"/>
<feature type="domain" description="Sodium/calcium exchanger membrane region" evidence="6">
    <location>
        <begin position="186"/>
        <end position="325"/>
    </location>
</feature>
<dbReference type="RefSeq" id="WP_103427360.1">
    <property type="nucleotide sequence ID" value="NZ_CP026309.1"/>
</dbReference>
<gene>
    <name evidence="7" type="ORF">C2R22_20150</name>
</gene>
<name>A0A2I8VP16_9EURY</name>
<keyword evidence="4 5" id="KW-0472">Membrane</keyword>
<feature type="transmembrane region" description="Helical" evidence="5">
    <location>
        <begin position="310"/>
        <end position="329"/>
    </location>
</feature>
<feature type="transmembrane region" description="Helical" evidence="5">
    <location>
        <begin position="208"/>
        <end position="230"/>
    </location>
</feature>
<keyword evidence="8" id="KW-1185">Reference proteome</keyword>
<dbReference type="EMBL" id="CP026309">
    <property type="protein sequence ID" value="AUV83671.1"/>
    <property type="molecule type" value="Genomic_DNA"/>
</dbReference>
<dbReference type="InterPro" id="IPR004837">
    <property type="entry name" value="NaCa_Exmemb"/>
</dbReference>
<feature type="domain" description="Sodium/calcium exchanger membrane region" evidence="6">
    <location>
        <begin position="13"/>
        <end position="162"/>
    </location>
</feature>
<evidence type="ECO:0000313" key="8">
    <source>
        <dbReference type="Proteomes" id="UP000236584"/>
    </source>
</evidence>
<dbReference type="InterPro" id="IPR044880">
    <property type="entry name" value="NCX_ion-bd_dom_sf"/>
</dbReference>
<reference evidence="7 8" key="1">
    <citation type="submission" date="2018-01" db="EMBL/GenBank/DDBJ databases">
        <title>Complete genome sequence of Salinigranum rubrum GX10T, an extremely halophilic archaeon isolated from a marine solar saltern.</title>
        <authorList>
            <person name="Han S."/>
        </authorList>
    </citation>
    <scope>NUCLEOTIDE SEQUENCE [LARGE SCALE GENOMIC DNA]</scope>
    <source>
        <strain evidence="7 8">GX10</strain>
    </source>
</reference>
<evidence type="ECO:0000256" key="4">
    <source>
        <dbReference type="ARBA" id="ARBA00023136"/>
    </source>
</evidence>